<name>A0A7W9MZY1_9MICC</name>
<dbReference type="GO" id="GO:0003676">
    <property type="term" value="F:nucleic acid binding"/>
    <property type="evidence" value="ECO:0007669"/>
    <property type="project" value="InterPro"/>
</dbReference>
<reference evidence="3 4" key="1">
    <citation type="submission" date="2020-08" db="EMBL/GenBank/DDBJ databases">
        <title>Sequencing the genomes of 1000 actinobacteria strains.</title>
        <authorList>
            <person name="Klenk H.-P."/>
        </authorList>
    </citation>
    <scope>NUCLEOTIDE SEQUENCE [LARGE SCALE GENOMIC DNA]</scope>
    <source>
        <strain evidence="3 4">DSM 17945</strain>
    </source>
</reference>
<dbReference type="Proteomes" id="UP000567246">
    <property type="component" value="Unassembled WGS sequence"/>
</dbReference>
<keyword evidence="1 3" id="KW-0489">Methyltransferase</keyword>
<evidence type="ECO:0000256" key="2">
    <source>
        <dbReference type="ARBA" id="ARBA00022679"/>
    </source>
</evidence>
<comment type="caution">
    <text evidence="3">The sequence shown here is derived from an EMBL/GenBank/DDBJ whole genome shotgun (WGS) entry which is preliminary data.</text>
</comment>
<dbReference type="RefSeq" id="WP_184171529.1">
    <property type="nucleotide sequence ID" value="NZ_BAABAG010000001.1"/>
</dbReference>
<gene>
    <name evidence="3" type="ORF">HDA33_000979</name>
</gene>
<dbReference type="PIRSF" id="PIRSF004553">
    <property type="entry name" value="CHP00095"/>
    <property type="match status" value="1"/>
</dbReference>
<dbReference type="PANTHER" id="PTHR43542">
    <property type="entry name" value="METHYLTRANSFERASE"/>
    <property type="match status" value="1"/>
</dbReference>
<evidence type="ECO:0000256" key="1">
    <source>
        <dbReference type="ARBA" id="ARBA00022603"/>
    </source>
</evidence>
<dbReference type="Pfam" id="PF03602">
    <property type="entry name" value="Cons_hypoth95"/>
    <property type="match status" value="1"/>
</dbReference>
<keyword evidence="2 3" id="KW-0808">Transferase</keyword>
<dbReference type="InterPro" id="IPR004398">
    <property type="entry name" value="RNA_MeTrfase_RsmD"/>
</dbReference>
<evidence type="ECO:0000313" key="4">
    <source>
        <dbReference type="Proteomes" id="UP000567246"/>
    </source>
</evidence>
<proteinExistence type="predicted"/>
<dbReference type="InterPro" id="IPR002052">
    <property type="entry name" value="DNA_methylase_N6_adenine_CS"/>
</dbReference>
<dbReference type="PROSITE" id="PS00092">
    <property type="entry name" value="N6_MTASE"/>
    <property type="match status" value="1"/>
</dbReference>
<dbReference type="Gene3D" id="3.40.50.150">
    <property type="entry name" value="Vaccinia Virus protein VP39"/>
    <property type="match status" value="1"/>
</dbReference>
<evidence type="ECO:0000313" key="3">
    <source>
        <dbReference type="EMBL" id="MBB5848415.1"/>
    </source>
</evidence>
<dbReference type="EC" id="2.1.1.171" evidence="3"/>
<dbReference type="GO" id="GO:0052913">
    <property type="term" value="F:16S rRNA (guanine(966)-N(2))-methyltransferase activity"/>
    <property type="evidence" value="ECO:0007669"/>
    <property type="project" value="UniProtKB-EC"/>
</dbReference>
<sequence length="187" mass="19390">MSRIIAGAAAGRPLTSVPGTGTRPTTDRTKEALFSWLEARDWLDGTAVLDLFAGSGALGCEAASRGAASVLLVERERRAVAACRANAALVNRARGADVVQVRAGTVEQALAAGGEPADVILADPPYPLAGPALEAVLEAAAARLAPGGLIVLERAARDAPPRRPAGLEEVEVRAYGETALYLWQDER</sequence>
<dbReference type="PANTHER" id="PTHR43542:SF1">
    <property type="entry name" value="METHYLTRANSFERASE"/>
    <property type="match status" value="1"/>
</dbReference>
<dbReference type="InterPro" id="IPR029063">
    <property type="entry name" value="SAM-dependent_MTases_sf"/>
</dbReference>
<keyword evidence="4" id="KW-1185">Reference proteome</keyword>
<dbReference type="CDD" id="cd02440">
    <property type="entry name" value="AdoMet_MTases"/>
    <property type="match status" value="1"/>
</dbReference>
<protein>
    <submittedName>
        <fullName evidence="3">16S rRNA (Guanine966-N2)-methyltransferase</fullName>
        <ecNumber evidence="3">2.1.1.171</ecNumber>
    </submittedName>
</protein>
<dbReference type="SUPFAM" id="SSF53335">
    <property type="entry name" value="S-adenosyl-L-methionine-dependent methyltransferases"/>
    <property type="match status" value="1"/>
</dbReference>
<dbReference type="EMBL" id="JACHMW010000001">
    <property type="protein sequence ID" value="MBB5848415.1"/>
    <property type="molecule type" value="Genomic_DNA"/>
</dbReference>
<dbReference type="AlphaFoldDB" id="A0A7W9MZY1"/>
<organism evidence="3 4">
    <name type="scientific">Micrococcus endophyticus</name>
    <dbReference type="NCBI Taxonomy" id="455343"/>
    <lineage>
        <taxon>Bacteria</taxon>
        <taxon>Bacillati</taxon>
        <taxon>Actinomycetota</taxon>
        <taxon>Actinomycetes</taxon>
        <taxon>Micrococcales</taxon>
        <taxon>Micrococcaceae</taxon>
        <taxon>Micrococcus</taxon>
    </lineage>
</organism>
<accession>A0A7W9MZY1</accession>
<dbReference type="NCBIfam" id="TIGR00095">
    <property type="entry name" value="16S rRNA (guanine(966)-N(2))-methyltransferase RsmD"/>
    <property type="match status" value="1"/>
</dbReference>